<feature type="domain" description="TonB-dependent receptor-like beta-barrel" evidence="10">
    <location>
        <begin position="603"/>
        <end position="1005"/>
    </location>
</feature>
<dbReference type="SUPFAM" id="SSF49464">
    <property type="entry name" value="Carboxypeptidase regulatory domain-like"/>
    <property type="match status" value="1"/>
</dbReference>
<dbReference type="PROSITE" id="PS52016">
    <property type="entry name" value="TONB_DEPENDENT_REC_3"/>
    <property type="match status" value="1"/>
</dbReference>
<dbReference type="Pfam" id="PF07715">
    <property type="entry name" value="Plug"/>
    <property type="match status" value="1"/>
</dbReference>
<evidence type="ECO:0000256" key="6">
    <source>
        <dbReference type="ARBA" id="ARBA00023136"/>
    </source>
</evidence>
<protein>
    <submittedName>
        <fullName evidence="12">TonB-linked outer membrane protein, SusC/RagA family</fullName>
    </submittedName>
</protein>
<keyword evidence="2 8" id="KW-0813">Transport</keyword>
<dbReference type="InterPro" id="IPR000531">
    <property type="entry name" value="Beta-barrel_TonB"/>
</dbReference>
<dbReference type="NCBIfam" id="TIGR04057">
    <property type="entry name" value="SusC_RagA_signa"/>
    <property type="match status" value="1"/>
</dbReference>
<evidence type="ECO:0000259" key="10">
    <source>
        <dbReference type="Pfam" id="PF00593"/>
    </source>
</evidence>
<dbReference type="InterPro" id="IPR023997">
    <property type="entry name" value="TonB-dep_OMP_SusC/RagA_CS"/>
</dbReference>
<dbReference type="InterPro" id="IPR023996">
    <property type="entry name" value="TonB-dep_OMP_SusC/RagA"/>
</dbReference>
<comment type="subcellular location">
    <subcellularLocation>
        <location evidence="1 8">Cell outer membrane</location>
        <topology evidence="1 8">Multi-pass membrane protein</topology>
    </subcellularLocation>
</comment>
<dbReference type="GO" id="GO:0009279">
    <property type="term" value="C:cell outer membrane"/>
    <property type="evidence" value="ECO:0007669"/>
    <property type="project" value="UniProtKB-SubCell"/>
</dbReference>
<evidence type="ECO:0000256" key="9">
    <source>
        <dbReference type="RuleBase" id="RU003357"/>
    </source>
</evidence>
<keyword evidence="3 8" id="KW-1134">Transmembrane beta strand</keyword>
<dbReference type="Gene3D" id="2.40.170.20">
    <property type="entry name" value="TonB-dependent receptor, beta-barrel domain"/>
    <property type="match status" value="1"/>
</dbReference>
<dbReference type="InterPro" id="IPR008969">
    <property type="entry name" value="CarboxyPept-like_regulatory"/>
</dbReference>
<dbReference type="Pfam" id="PF13715">
    <property type="entry name" value="CarbopepD_reg_2"/>
    <property type="match status" value="1"/>
</dbReference>
<dbReference type="Proteomes" id="UP000183200">
    <property type="component" value="Unassembled WGS sequence"/>
</dbReference>
<proteinExistence type="inferred from homology"/>
<dbReference type="InterPro" id="IPR039426">
    <property type="entry name" value="TonB-dep_rcpt-like"/>
</dbReference>
<keyword evidence="5 9" id="KW-0798">TonB box</keyword>
<evidence type="ECO:0000256" key="5">
    <source>
        <dbReference type="ARBA" id="ARBA00023077"/>
    </source>
</evidence>
<dbReference type="Gene3D" id="2.170.130.10">
    <property type="entry name" value="TonB-dependent receptor, plug domain"/>
    <property type="match status" value="1"/>
</dbReference>
<evidence type="ECO:0000259" key="11">
    <source>
        <dbReference type="Pfam" id="PF07715"/>
    </source>
</evidence>
<keyword evidence="6 8" id="KW-0472">Membrane</keyword>
<dbReference type="RefSeq" id="WP_074605011.1">
    <property type="nucleotide sequence ID" value="NZ_FNGY01000002.1"/>
</dbReference>
<dbReference type="SUPFAM" id="SSF56935">
    <property type="entry name" value="Porins"/>
    <property type="match status" value="1"/>
</dbReference>
<evidence type="ECO:0000313" key="13">
    <source>
        <dbReference type="Proteomes" id="UP000183200"/>
    </source>
</evidence>
<sequence length="1168" mass="131502">MNQTFTRKRPVRRFLTIFRFIFLFYLTFICISPASAYAQGMRFSISAKRITVLEVFKLMKLQHQELGFFYNNDLFDPTRKVDVNVSDASLEELMSIVLGGKYAWELQEDHIVIKPLQKTSFQAQASVKTITGLVKDKDGIPLSQVVIRAFQAKTSATTDANGRFIIRANEDDILTFNYLGCKKQDVNVRGINNLNITMQEDVSFLTEVLVTGYQTLSRKNAPGSYVIVDKKELEARNNRTIEGMLEGLVPGLSVYKGGNGLNDLRIRGGSSLRAGTQPLIVIDGFVSTIFPDINEIENVSVLKDAAASAVWGSQAANGVIVITTKKGKVGKMQINYSGNARMMNQPDYDKLHRADAATLIDYQKDQYDKGYIEAQIFDGSDAGYSPSIGIFNDYNRPGGITLEERDKRLAALAGLSNKDQIDNLLLRPSLSQSHFLSFAGGSDKMQYFLSGNYKNEQGGTVGTASDALTINSRNTYNLASFLDLRTDISANYLSAKSGYSGLEGKIRSLMPYQMLLDEQGNYVYDYSGFNKIENDRLKASGYLDNGFNLLEENRQAKNSASGWGLKTRVGADWKIIKGLTMSNDFIYEKTTSDSRNLLSEKGYDVRSLVNRLTSTETGGKLVFNIPKGDVLDFRNAAYNNYAFRNQFNYTNTFKEKHYVNVIAGFDLRKSVNQANKNRRLGYNDELLTGQNIDAKLLAAQGIIWWNGDRNTYDPASYEGFEFRDTREYSYYSTLTYTYDDRYTLSGSYRTDHSNLFGADPKFKKTPLWSVGASWNISNEHFFHRNVPAISNLSLRGSYGLTGNFDRLNSTTTFLVARRFFNTIANDYVARLETPPNPKLRWERSKTFNLGADIGVLNNRFSLSLDYYRKFSYDLLGSQDLDPTVGLTTATINAASMVNRGIELNLKAGVFTGRNFNWTSSFNMAYNKNEITENRLIESSASISRTSGRDIYLKGYERESVWSYKWAGLDNTGRPQTYDANGNKIYVPNIGSLEYSGTYRPKVSGGWTNTFSYKGFEAMIFLAFNYGHVTRREMPNMYGYDWSGSYNDQIANRWRKAGDEQFTEIPAIPGFENLSDDYTRVATLSSNSIIDASFVRLREVQFGYRLNPRHLKGTPFKSVRIVAQMNNLYLFKANKYGIDPEAVRIGSSGGYTYALPEPVVTTIGLNIGL</sequence>
<accession>A0A1G9MPL5</accession>
<dbReference type="InterPro" id="IPR036942">
    <property type="entry name" value="Beta-barrel_TonB_sf"/>
</dbReference>
<evidence type="ECO:0000313" key="12">
    <source>
        <dbReference type="EMBL" id="SDL76208.1"/>
    </source>
</evidence>
<evidence type="ECO:0000256" key="8">
    <source>
        <dbReference type="PROSITE-ProRule" id="PRU01360"/>
    </source>
</evidence>
<keyword evidence="7 8" id="KW-0998">Cell outer membrane</keyword>
<evidence type="ECO:0000256" key="7">
    <source>
        <dbReference type="ARBA" id="ARBA00023237"/>
    </source>
</evidence>
<evidence type="ECO:0000256" key="4">
    <source>
        <dbReference type="ARBA" id="ARBA00022692"/>
    </source>
</evidence>
<dbReference type="InterPro" id="IPR012910">
    <property type="entry name" value="Plug_dom"/>
</dbReference>
<evidence type="ECO:0000256" key="1">
    <source>
        <dbReference type="ARBA" id="ARBA00004571"/>
    </source>
</evidence>
<dbReference type="AlphaFoldDB" id="A0A1G9MPL5"/>
<dbReference type="OrthoDB" id="9768177at2"/>
<organism evidence="12 13">
    <name type="scientific">Pedobacter steynii</name>
    <dbReference type="NCBI Taxonomy" id="430522"/>
    <lineage>
        <taxon>Bacteria</taxon>
        <taxon>Pseudomonadati</taxon>
        <taxon>Bacteroidota</taxon>
        <taxon>Sphingobacteriia</taxon>
        <taxon>Sphingobacteriales</taxon>
        <taxon>Sphingobacteriaceae</taxon>
        <taxon>Pedobacter</taxon>
    </lineage>
</organism>
<dbReference type="EMBL" id="FNGY01000002">
    <property type="protein sequence ID" value="SDL76208.1"/>
    <property type="molecule type" value="Genomic_DNA"/>
</dbReference>
<feature type="domain" description="TonB-dependent receptor plug" evidence="11">
    <location>
        <begin position="219"/>
        <end position="319"/>
    </location>
</feature>
<dbReference type="Pfam" id="PF00593">
    <property type="entry name" value="TonB_dep_Rec_b-barrel"/>
    <property type="match status" value="1"/>
</dbReference>
<evidence type="ECO:0000256" key="3">
    <source>
        <dbReference type="ARBA" id="ARBA00022452"/>
    </source>
</evidence>
<name>A0A1G9MPL5_9SPHI</name>
<dbReference type="NCBIfam" id="TIGR04056">
    <property type="entry name" value="OMP_RagA_SusC"/>
    <property type="match status" value="1"/>
</dbReference>
<gene>
    <name evidence="12" type="ORF">SAMN05421820_10283</name>
</gene>
<keyword evidence="4 8" id="KW-0812">Transmembrane</keyword>
<dbReference type="InterPro" id="IPR037066">
    <property type="entry name" value="Plug_dom_sf"/>
</dbReference>
<evidence type="ECO:0000256" key="2">
    <source>
        <dbReference type="ARBA" id="ARBA00022448"/>
    </source>
</evidence>
<reference evidence="13" key="1">
    <citation type="submission" date="2016-10" db="EMBL/GenBank/DDBJ databases">
        <authorList>
            <person name="Varghese N."/>
            <person name="Submissions S."/>
        </authorList>
    </citation>
    <scope>NUCLEOTIDE SEQUENCE [LARGE SCALE GENOMIC DNA]</scope>
    <source>
        <strain evidence="13">DSM 19110</strain>
    </source>
</reference>
<keyword evidence="13" id="KW-1185">Reference proteome</keyword>
<comment type="similarity">
    <text evidence="8 9">Belongs to the TonB-dependent receptor family.</text>
</comment>